<dbReference type="Gene3D" id="3.40.50.12580">
    <property type="match status" value="1"/>
</dbReference>
<sequence>MNNFAAPTSSNLLESVNEKLDHLMASFSVLAERQQVTDEIMTELVTFFQRFREDTIEGSERNLEEIRAATDVFMSRTNDVAETTVRLTEAVVAGLRDVTAVSEEASKEHYLALRHLAQTSLRKAPLGSTRIRCMFLVHMIESWDAQIDVYYAMKSDPRFDPVVISINRSFPGDKDFGGEEVVSKALSDLKIEHVRIATHDVAEAREMLGYLAPDVIFRQSHWDNDYPPAFSTSELSIAKLCVIPYGMSIVQKFVHSDPTPETVSPMAFDQPYHRSAWRIFCETEQTRTYFKSFQHSHPGKFVLSGYPKHERLRKAIGQGKWPLPDGGGKPFRVIWAPHHSLDDNWLAFGVFHQVYKDMLRWAQSAPDIQFVLKPHPALFGTAVGLGLLSQGELEEFKREWRALPNCAIEEGLYAEIFAASDLMLTDGLSFLTEYQLFDKPLVFIDSQRHVPLNALGQLALECADTVTSVSQAEDTVMAYLNGKPWRHEEARRRLREIMLPNERPSADIIVDAIAEGLGIHRAPQYGLSISADQPEKSFGH</sequence>
<evidence type="ECO:0008006" key="3">
    <source>
        <dbReference type="Google" id="ProtNLM"/>
    </source>
</evidence>
<name>A0AAJ2ETT4_9HYPH</name>
<accession>A0AAJ2ETT4</accession>
<proteinExistence type="predicted"/>
<dbReference type="AlphaFoldDB" id="A0AAJ2ETT4"/>
<organism evidence="1 2">
    <name type="scientific">Agrobacterium larrymoorei</name>
    <dbReference type="NCBI Taxonomy" id="160699"/>
    <lineage>
        <taxon>Bacteria</taxon>
        <taxon>Pseudomonadati</taxon>
        <taxon>Pseudomonadota</taxon>
        <taxon>Alphaproteobacteria</taxon>
        <taxon>Hyphomicrobiales</taxon>
        <taxon>Rhizobiaceae</taxon>
        <taxon>Rhizobium/Agrobacterium group</taxon>
        <taxon>Agrobacterium</taxon>
    </lineage>
</organism>
<dbReference type="EMBL" id="JAVIZC010000003">
    <property type="protein sequence ID" value="MDR6104500.1"/>
    <property type="molecule type" value="Genomic_DNA"/>
</dbReference>
<dbReference type="SUPFAM" id="SSF53756">
    <property type="entry name" value="UDP-Glycosyltransferase/glycogen phosphorylase"/>
    <property type="match status" value="1"/>
</dbReference>
<evidence type="ECO:0000313" key="2">
    <source>
        <dbReference type="Proteomes" id="UP001255601"/>
    </source>
</evidence>
<reference evidence="1" key="1">
    <citation type="submission" date="2023-08" db="EMBL/GenBank/DDBJ databases">
        <title>Functional and genomic diversity of the sorghum phyllosphere microbiome.</title>
        <authorList>
            <person name="Shade A."/>
        </authorList>
    </citation>
    <scope>NUCLEOTIDE SEQUENCE</scope>
    <source>
        <strain evidence="1">SORGH_AS_0974</strain>
    </source>
</reference>
<gene>
    <name evidence="1" type="ORF">QE369_004697</name>
</gene>
<dbReference type="InterPro" id="IPR043148">
    <property type="entry name" value="TagF_C"/>
</dbReference>
<dbReference type="RefSeq" id="WP_309772657.1">
    <property type="nucleotide sequence ID" value="NZ_JAVIZC010000003.1"/>
</dbReference>
<evidence type="ECO:0000313" key="1">
    <source>
        <dbReference type="EMBL" id="MDR6104500.1"/>
    </source>
</evidence>
<dbReference type="Proteomes" id="UP001255601">
    <property type="component" value="Unassembled WGS sequence"/>
</dbReference>
<protein>
    <recommendedName>
        <fullName evidence="3">CDP-Glycerol:Poly(Glycerophosphate) glycerophosphotransferase</fullName>
    </recommendedName>
</protein>
<comment type="caution">
    <text evidence="1">The sequence shown here is derived from an EMBL/GenBank/DDBJ whole genome shotgun (WGS) entry which is preliminary data.</text>
</comment>